<evidence type="ECO:0000313" key="4">
    <source>
        <dbReference type="Proteomes" id="UP000231569"/>
    </source>
</evidence>
<comment type="caution">
    <text evidence="3">The sequence shown here is derived from an EMBL/GenBank/DDBJ whole genome shotgun (WGS) entry which is preliminary data.</text>
</comment>
<dbReference type="PANTHER" id="PTHR47245:SF2">
    <property type="entry name" value="PEPTIDYL-PROLYL CIS-TRANS ISOMERASE HP_0175-RELATED"/>
    <property type="match status" value="1"/>
</dbReference>
<evidence type="ECO:0000313" key="3">
    <source>
        <dbReference type="EMBL" id="PJE63632.1"/>
    </source>
</evidence>
<feature type="compositionally biased region" description="Polar residues" evidence="1">
    <location>
        <begin position="8"/>
        <end position="21"/>
    </location>
</feature>
<reference evidence="4" key="1">
    <citation type="submission" date="2017-09" db="EMBL/GenBank/DDBJ databases">
        <title>Depth-based differentiation of microbial function through sediment-hosted aquifers and enrichment of novel symbionts in the deep terrestrial subsurface.</title>
        <authorList>
            <person name="Probst A.J."/>
            <person name="Ladd B."/>
            <person name="Jarett J.K."/>
            <person name="Geller-Mcgrath D.E."/>
            <person name="Sieber C.M.K."/>
            <person name="Emerson J.B."/>
            <person name="Anantharaman K."/>
            <person name="Thomas B.C."/>
            <person name="Malmstrom R."/>
            <person name="Stieglmeier M."/>
            <person name="Klingl A."/>
            <person name="Woyke T."/>
            <person name="Ryan C.M."/>
            <person name="Banfield J.F."/>
        </authorList>
    </citation>
    <scope>NUCLEOTIDE SEQUENCE [LARGE SCALE GENOMIC DNA]</scope>
</reference>
<proteinExistence type="predicted"/>
<gene>
    <name evidence="3" type="ORF">COU89_02280</name>
</gene>
<dbReference type="PANTHER" id="PTHR47245">
    <property type="entry name" value="PEPTIDYLPROLYL ISOMERASE"/>
    <property type="match status" value="1"/>
</dbReference>
<evidence type="ECO:0000256" key="1">
    <source>
        <dbReference type="SAM" id="MobiDB-lite"/>
    </source>
</evidence>
<accession>A0A2M8KUM5</accession>
<keyword evidence="2" id="KW-0812">Transmembrane</keyword>
<evidence type="ECO:0000256" key="2">
    <source>
        <dbReference type="SAM" id="Phobius"/>
    </source>
</evidence>
<dbReference type="EMBL" id="PFEE01000050">
    <property type="protein sequence ID" value="PJE63632.1"/>
    <property type="molecule type" value="Genomic_DNA"/>
</dbReference>
<feature type="transmembrane region" description="Helical" evidence="2">
    <location>
        <begin position="40"/>
        <end position="62"/>
    </location>
</feature>
<evidence type="ECO:0008006" key="5">
    <source>
        <dbReference type="Google" id="ProtNLM"/>
    </source>
</evidence>
<name>A0A2M8KUM5_9BACT</name>
<dbReference type="SUPFAM" id="SSF109998">
    <property type="entry name" value="Triger factor/SurA peptide-binding domain-like"/>
    <property type="match status" value="1"/>
</dbReference>
<organism evidence="3 4">
    <name type="scientific">Candidatus Roizmanbacteria bacterium CG10_big_fil_rev_8_21_14_0_10_45_7</name>
    <dbReference type="NCBI Taxonomy" id="1974854"/>
    <lineage>
        <taxon>Bacteria</taxon>
        <taxon>Candidatus Roizmaniibacteriota</taxon>
    </lineage>
</organism>
<dbReference type="Proteomes" id="UP000231569">
    <property type="component" value="Unassembled WGS sequence"/>
</dbReference>
<protein>
    <recommendedName>
        <fullName evidence="5">SurA N-terminal domain-containing protein</fullName>
    </recommendedName>
</protein>
<keyword evidence="2" id="KW-1133">Transmembrane helix</keyword>
<sequence>MANKKTPKAQSRSAKKTTVPQSVTSSFVSQTGLKKVSPKMIVMGGGIAVLALLLVLLSRYLVVATVNGSPITRMEYYQELETMSGKQVMDNLITRKLVEQKLSENKITIDQKTVDGEIKKLETQLSSQGQKLEDLLTMQGIDRRYLEKNIRLQKGVEQLLSSKNTVTEKEIDEYIAKNQEQLAQGGVSETDQRNQVRELLKSQKFSKVVQDWLEKIKKEAKIKNY</sequence>
<dbReference type="InterPro" id="IPR027304">
    <property type="entry name" value="Trigger_fact/SurA_dom_sf"/>
</dbReference>
<dbReference type="AlphaFoldDB" id="A0A2M8KUM5"/>
<keyword evidence="2" id="KW-0472">Membrane</keyword>
<dbReference type="Gene3D" id="1.10.4030.10">
    <property type="entry name" value="Porin chaperone SurA, peptide-binding domain"/>
    <property type="match status" value="1"/>
</dbReference>
<dbReference type="InterPro" id="IPR050245">
    <property type="entry name" value="PrsA_foldase"/>
</dbReference>
<feature type="region of interest" description="Disordered" evidence="1">
    <location>
        <begin position="1"/>
        <end position="21"/>
    </location>
</feature>